<accession>Q02CW6</accession>
<evidence type="ECO:0000256" key="1">
    <source>
        <dbReference type="SAM" id="SignalP"/>
    </source>
</evidence>
<reference evidence="2" key="1">
    <citation type="submission" date="2006-10" db="EMBL/GenBank/DDBJ databases">
        <title>Complete sequence of Solibacter usitatus Ellin6076.</title>
        <authorList>
            <consortium name="US DOE Joint Genome Institute"/>
            <person name="Copeland A."/>
            <person name="Lucas S."/>
            <person name="Lapidus A."/>
            <person name="Barry K."/>
            <person name="Detter J.C."/>
            <person name="Glavina del Rio T."/>
            <person name="Hammon N."/>
            <person name="Israni S."/>
            <person name="Dalin E."/>
            <person name="Tice H."/>
            <person name="Pitluck S."/>
            <person name="Thompson L.S."/>
            <person name="Brettin T."/>
            <person name="Bruce D."/>
            <person name="Han C."/>
            <person name="Tapia R."/>
            <person name="Gilna P."/>
            <person name="Schmutz J."/>
            <person name="Larimer F."/>
            <person name="Land M."/>
            <person name="Hauser L."/>
            <person name="Kyrpides N."/>
            <person name="Mikhailova N."/>
            <person name="Janssen P.H."/>
            <person name="Kuske C.R."/>
            <person name="Richardson P."/>
        </authorList>
    </citation>
    <scope>NUCLEOTIDE SEQUENCE</scope>
    <source>
        <strain evidence="2">Ellin6076</strain>
    </source>
</reference>
<sequence precursor="true">MIVRKGAIGIAALALGALMPLAGSKPAGSKPGKATVAKGTPVLWRDPGNDLNLYYGPGSRAREPRAPFTFIKEDTGGSSPKYTVSDARGAKWKIKLGLESRAETAASRLVWAAGFFANEDYLVPELRVENLPAHLKRHKLIEPGGVMRNARLKRESHDEEKIGEWKWRDNPFRDSREWYGLRAVMALLNNWDVKDENNAIYRRGDELIYMVSDVGATFGAAGRSWPASRSKDNLKIYSASRIICAEHDEFIDFCAPGRASIAHLVDPLEFHRRLKLRWVGRDIPRAHAKWIGVILARLSSDQIRDAFRAAGYSPAEIEGFTDAVQQRIATLTDL</sequence>
<name>Q02CW6_SOLUE</name>
<proteinExistence type="predicted"/>
<feature type="signal peptide" evidence="1">
    <location>
        <begin position="1"/>
        <end position="22"/>
    </location>
</feature>
<evidence type="ECO:0000313" key="2">
    <source>
        <dbReference type="EMBL" id="ABJ81100.1"/>
    </source>
</evidence>
<gene>
    <name evidence="2" type="ordered locus">Acid_0084</name>
</gene>
<dbReference type="InParanoid" id="Q02CW6"/>
<dbReference type="KEGG" id="sus:Acid_0084"/>
<keyword evidence="1" id="KW-0732">Signal</keyword>
<dbReference type="EMBL" id="CP000473">
    <property type="protein sequence ID" value="ABJ81100.1"/>
    <property type="molecule type" value="Genomic_DNA"/>
</dbReference>
<organism evidence="2">
    <name type="scientific">Solibacter usitatus (strain Ellin6076)</name>
    <dbReference type="NCBI Taxonomy" id="234267"/>
    <lineage>
        <taxon>Bacteria</taxon>
        <taxon>Pseudomonadati</taxon>
        <taxon>Acidobacteriota</taxon>
        <taxon>Terriglobia</taxon>
        <taxon>Bryobacterales</taxon>
        <taxon>Solibacteraceae</taxon>
        <taxon>Candidatus Solibacter</taxon>
    </lineage>
</organism>
<dbReference type="STRING" id="234267.Acid_0084"/>
<protein>
    <submittedName>
        <fullName evidence="2">Uncharacterized protein</fullName>
    </submittedName>
</protein>
<dbReference type="eggNOG" id="ENOG5033STS">
    <property type="taxonomic scope" value="Bacteria"/>
</dbReference>
<dbReference type="AlphaFoldDB" id="Q02CW6"/>
<dbReference type="HOGENOM" id="CLU_828744_0_0_0"/>
<feature type="chain" id="PRO_5004163554" evidence="1">
    <location>
        <begin position="23"/>
        <end position="334"/>
    </location>
</feature>
<dbReference type="OrthoDB" id="106205at2"/>